<dbReference type="Pfam" id="PF16375">
    <property type="entry name" value="DUF4986"/>
    <property type="match status" value="1"/>
</dbReference>
<dbReference type="InterPro" id="IPR032275">
    <property type="entry name" value="DUF4986"/>
</dbReference>
<feature type="domain" description="Glycoside hydrolase GH146 substrate-binding" evidence="2">
    <location>
        <begin position="96"/>
        <end position="231"/>
    </location>
</feature>
<accession>A0ABU4WHF3</accession>
<protein>
    <submittedName>
        <fullName evidence="3">Uncharacterized protein</fullName>
    </submittedName>
</protein>
<name>A0ABU4WHF3_9BACT</name>
<evidence type="ECO:0000259" key="1">
    <source>
        <dbReference type="Pfam" id="PF16375"/>
    </source>
</evidence>
<sequence length="234" mass="27412">MDHALGIGKQWNLLYAPILLGDRENLLEKIRPCDISKLEFKIDENVYADKKYANLILQLFFKIHEARYMLYWFQPSKVRWQEHKNKMQEIENAKQELEKRTLDFVATGEQQSDAGHVLKGSFGKGEYNGEKYVDSWISGWFSYLLERKGKKNVALRMRFTAEDSYRKCTISINGKVFKENFSPVPQNGERSFFEIEMPIPESFLTESDEVVVKFEADKGTPNPGLYYLRLVEDK</sequence>
<dbReference type="EMBL" id="JALBUT010000006">
    <property type="protein sequence ID" value="MDX8415688.1"/>
    <property type="molecule type" value="Genomic_DNA"/>
</dbReference>
<comment type="caution">
    <text evidence="3">The sequence shown here is derived from an EMBL/GenBank/DDBJ whole genome shotgun (WGS) entry which is preliminary data.</text>
</comment>
<evidence type="ECO:0000313" key="3">
    <source>
        <dbReference type="EMBL" id="MDX8415688.1"/>
    </source>
</evidence>
<organism evidence="3 4">
    <name type="scientific">Intestinicryptomonas porci</name>
    <dbReference type="NCBI Taxonomy" id="2926320"/>
    <lineage>
        <taxon>Bacteria</taxon>
        <taxon>Pseudomonadati</taxon>
        <taxon>Verrucomicrobiota</taxon>
        <taxon>Opitutia</taxon>
        <taxon>Opitutales</taxon>
        <taxon>Intestinicryptomonaceae</taxon>
        <taxon>Intestinicryptomonas</taxon>
    </lineage>
</organism>
<proteinExistence type="predicted"/>
<feature type="domain" description="DUF4986" evidence="1">
    <location>
        <begin position="2"/>
        <end position="72"/>
    </location>
</feature>
<dbReference type="Pfam" id="PF20620">
    <property type="entry name" value="DUF6805"/>
    <property type="match status" value="1"/>
</dbReference>
<evidence type="ECO:0000259" key="2">
    <source>
        <dbReference type="Pfam" id="PF20620"/>
    </source>
</evidence>
<keyword evidence="4" id="KW-1185">Reference proteome</keyword>
<dbReference type="InterPro" id="IPR046544">
    <property type="entry name" value="GH146_SB_dom"/>
</dbReference>
<dbReference type="Proteomes" id="UP001275932">
    <property type="component" value="Unassembled WGS sequence"/>
</dbReference>
<reference evidence="3 4" key="1">
    <citation type="submission" date="2022-03" db="EMBL/GenBank/DDBJ databases">
        <title>Novel taxa within the pig intestine.</title>
        <authorList>
            <person name="Wylensek D."/>
            <person name="Bishof K."/>
            <person name="Afrizal A."/>
            <person name="Clavel T."/>
        </authorList>
    </citation>
    <scope>NUCLEOTIDE SEQUENCE [LARGE SCALE GENOMIC DNA]</scope>
    <source>
        <strain evidence="3 4">CLA-KB-P66</strain>
    </source>
</reference>
<evidence type="ECO:0000313" key="4">
    <source>
        <dbReference type="Proteomes" id="UP001275932"/>
    </source>
</evidence>
<gene>
    <name evidence="3" type="ORF">MOX91_05780</name>
</gene>